<name>A0A0C2CUI4_9BACT</name>
<evidence type="ECO:0000313" key="2">
    <source>
        <dbReference type="EMBL" id="KIG14781.1"/>
    </source>
</evidence>
<sequence>MSRFRLPIKDPCHENWDAMNREGDARRFCESCVKQVHDLSAMTEHQARSVLDVESAKGRVCVRYTADEAGNVNFLPEMAPAPSIWRMTLAAAGMTLALLTGCTDTEPDEIREDRCVYEVGPWAFTAARGEGNCPSVEAPPHEMVGEAPYEMVGMASIEPEPCDPEPAPILEVKGDIGPEPEPVLVRPEPVRMGKIAIDHGPPSEPPIEPDPPPVPEFLGEAPIDPEPPKPVTHEPVPEFMGDVAYSPDPPTP</sequence>
<comment type="caution">
    <text evidence="2">The sequence shown here is derived from an EMBL/GenBank/DDBJ whole genome shotgun (WGS) entry which is preliminary data.</text>
</comment>
<dbReference type="EMBL" id="JMCC02000066">
    <property type="protein sequence ID" value="KIG14781.1"/>
    <property type="molecule type" value="Genomic_DNA"/>
</dbReference>
<reference evidence="2 3" key="1">
    <citation type="submission" date="2014-12" db="EMBL/GenBank/DDBJ databases">
        <title>Genome assembly of Enhygromyxa salina DSM 15201.</title>
        <authorList>
            <person name="Sharma G."/>
            <person name="Subramanian S."/>
        </authorList>
    </citation>
    <scope>NUCLEOTIDE SEQUENCE [LARGE SCALE GENOMIC DNA]</scope>
    <source>
        <strain evidence="2 3">DSM 15201</strain>
    </source>
</reference>
<dbReference type="AlphaFoldDB" id="A0A0C2CUI4"/>
<evidence type="ECO:0000313" key="3">
    <source>
        <dbReference type="Proteomes" id="UP000031599"/>
    </source>
</evidence>
<feature type="compositionally biased region" description="Pro residues" evidence="1">
    <location>
        <begin position="202"/>
        <end position="215"/>
    </location>
</feature>
<accession>A0A0C2CUI4</accession>
<proteinExistence type="predicted"/>
<gene>
    <name evidence="2" type="ORF">DB30_06367</name>
</gene>
<organism evidence="2 3">
    <name type="scientific">Enhygromyxa salina</name>
    <dbReference type="NCBI Taxonomy" id="215803"/>
    <lineage>
        <taxon>Bacteria</taxon>
        <taxon>Pseudomonadati</taxon>
        <taxon>Myxococcota</taxon>
        <taxon>Polyangia</taxon>
        <taxon>Nannocystales</taxon>
        <taxon>Nannocystaceae</taxon>
        <taxon>Enhygromyxa</taxon>
    </lineage>
</organism>
<dbReference type="RefSeq" id="WP_052552984.1">
    <property type="nucleotide sequence ID" value="NZ_JMCC02000066.1"/>
</dbReference>
<dbReference type="Proteomes" id="UP000031599">
    <property type="component" value="Unassembled WGS sequence"/>
</dbReference>
<evidence type="ECO:0000256" key="1">
    <source>
        <dbReference type="SAM" id="MobiDB-lite"/>
    </source>
</evidence>
<protein>
    <submittedName>
        <fullName evidence="2">Uncharacterized protein</fullName>
    </submittedName>
</protein>
<feature type="region of interest" description="Disordered" evidence="1">
    <location>
        <begin position="194"/>
        <end position="252"/>
    </location>
</feature>